<feature type="coiled-coil region" evidence="1">
    <location>
        <begin position="213"/>
        <end position="247"/>
    </location>
</feature>
<dbReference type="Proteomes" id="UP000325577">
    <property type="component" value="Linkage Group LG9"/>
</dbReference>
<reference evidence="3 4" key="1">
    <citation type="submission" date="2019-09" db="EMBL/GenBank/DDBJ databases">
        <title>A chromosome-level genome assembly of the Chinese tupelo Nyssa sinensis.</title>
        <authorList>
            <person name="Yang X."/>
            <person name="Kang M."/>
            <person name="Yang Y."/>
            <person name="Xiong H."/>
            <person name="Wang M."/>
            <person name="Zhang Z."/>
            <person name="Wang Z."/>
            <person name="Wu H."/>
            <person name="Ma T."/>
            <person name="Liu J."/>
            <person name="Xi Z."/>
        </authorList>
    </citation>
    <scope>NUCLEOTIDE SEQUENCE [LARGE SCALE GENOMIC DNA]</scope>
    <source>
        <strain evidence="3">J267</strain>
        <tissue evidence="3">Leaf</tissue>
    </source>
</reference>
<feature type="region of interest" description="Disordered" evidence="2">
    <location>
        <begin position="255"/>
        <end position="276"/>
    </location>
</feature>
<keyword evidence="4" id="KW-1185">Reference proteome</keyword>
<dbReference type="PANTHER" id="PTHR47344:SF1">
    <property type="entry name" value="RING ZINC FINGER PROTEIN-RELATED"/>
    <property type="match status" value="1"/>
</dbReference>
<evidence type="ECO:0000313" key="4">
    <source>
        <dbReference type="Proteomes" id="UP000325577"/>
    </source>
</evidence>
<accession>A0A5J4ZFV1</accession>
<proteinExistence type="predicted"/>
<sequence length="560" mass="62587">MSSMSSVFNNGSSIVQTRRRKIVLCASRRVPVPMPVGYISSQLEIRTIQISLRNHLPPEKIPKNCVERSRNWRGRYWDSVLLWSVKRKISNEINEELCFFKEHAKKEAALKNEASRQKASIQQLLHLKAEELDKSTLECMRLQERNIALAKELAALKLVSDSNLEEEEVLKLASLGNEANNKDTIDILKKSLVIRNKSYKELMVKCNILGRGEARSLNKLEKAEEKIKKLKTRVQELETAVEVKDNEVLRAMKASKKTTREGDKPDGVNLNSNSSSKNRCSLEYQMEEATVPKINLDQIVTVANDLFSSRKTKKFKHSKDLGTSNTQDDTITGEMGSYFMIDEDSSEISKSMHELPHPDLKHQTSEDVAVQRDYLSGPESDSDTKKKALAHGPSNKDGVSHSRSDSKGDMANTASAAMEEDVVLVLDDIKQSQPLFHVKKETPSLVPISQPGDHCFSAGLLGPDGTKRHLGKWCKRVQNKESTTPSLAMQRSSTSIGDLVAIGADGRGGRIKVLRSMNQSSMDGKDTSTWAKRCKYGSKTSSLQSQGCLQIEHFFARANQ</sequence>
<feature type="region of interest" description="Disordered" evidence="2">
    <location>
        <begin position="312"/>
        <end position="332"/>
    </location>
</feature>
<name>A0A5J4ZFV1_9ASTE</name>
<feature type="region of interest" description="Disordered" evidence="2">
    <location>
        <begin position="375"/>
        <end position="414"/>
    </location>
</feature>
<gene>
    <name evidence="3" type="ORF">F0562_019276</name>
</gene>
<dbReference type="PANTHER" id="PTHR47344">
    <property type="entry name" value="RING ZINC FINGER PROTEIN-RELATED"/>
    <property type="match status" value="1"/>
</dbReference>
<organism evidence="3 4">
    <name type="scientific">Nyssa sinensis</name>
    <dbReference type="NCBI Taxonomy" id="561372"/>
    <lineage>
        <taxon>Eukaryota</taxon>
        <taxon>Viridiplantae</taxon>
        <taxon>Streptophyta</taxon>
        <taxon>Embryophyta</taxon>
        <taxon>Tracheophyta</taxon>
        <taxon>Spermatophyta</taxon>
        <taxon>Magnoliopsida</taxon>
        <taxon>eudicotyledons</taxon>
        <taxon>Gunneridae</taxon>
        <taxon>Pentapetalae</taxon>
        <taxon>asterids</taxon>
        <taxon>Cornales</taxon>
        <taxon>Nyssaceae</taxon>
        <taxon>Nyssa</taxon>
    </lineage>
</organism>
<feature type="compositionally biased region" description="Polar residues" evidence="2">
    <location>
        <begin position="321"/>
        <end position="330"/>
    </location>
</feature>
<evidence type="ECO:0000313" key="3">
    <source>
        <dbReference type="EMBL" id="KAA8516097.1"/>
    </source>
</evidence>
<feature type="compositionally biased region" description="Basic and acidic residues" evidence="2">
    <location>
        <begin position="398"/>
        <end position="408"/>
    </location>
</feature>
<evidence type="ECO:0000256" key="2">
    <source>
        <dbReference type="SAM" id="MobiDB-lite"/>
    </source>
</evidence>
<dbReference type="EMBL" id="CM018052">
    <property type="protein sequence ID" value="KAA8516097.1"/>
    <property type="molecule type" value="Genomic_DNA"/>
</dbReference>
<protein>
    <submittedName>
        <fullName evidence="3">Uncharacterized protein</fullName>
    </submittedName>
</protein>
<keyword evidence="1" id="KW-0175">Coiled coil</keyword>
<dbReference type="AlphaFoldDB" id="A0A5J4ZFV1"/>
<dbReference type="OrthoDB" id="8062037at2759"/>
<evidence type="ECO:0000256" key="1">
    <source>
        <dbReference type="SAM" id="Coils"/>
    </source>
</evidence>